<organism evidence="8 9">
    <name type="scientific">Botryotinia fuckeliana (strain T4)</name>
    <name type="common">Noble rot fungus</name>
    <name type="synonym">Botrytis cinerea</name>
    <dbReference type="NCBI Taxonomy" id="999810"/>
    <lineage>
        <taxon>Eukaryota</taxon>
        <taxon>Fungi</taxon>
        <taxon>Dikarya</taxon>
        <taxon>Ascomycota</taxon>
        <taxon>Pezizomycotina</taxon>
        <taxon>Leotiomycetes</taxon>
        <taxon>Helotiales</taxon>
        <taxon>Sclerotiniaceae</taxon>
        <taxon>Botrytis</taxon>
    </lineage>
</organism>
<feature type="region of interest" description="Disordered" evidence="6">
    <location>
        <begin position="93"/>
        <end position="124"/>
    </location>
</feature>
<keyword evidence="4 5" id="KW-0949">S-adenosyl-L-methionine</keyword>
<evidence type="ECO:0000256" key="5">
    <source>
        <dbReference type="HAMAP-Rule" id="MF_03188"/>
    </source>
</evidence>
<dbReference type="OrthoDB" id="10069295at2759"/>
<comment type="similarity">
    <text evidence="5">Belongs to the class I-like SAM-binding methyltransferase superfamily. EFM4 family.</text>
</comment>
<dbReference type="EC" id="2.1.1.-" evidence="5"/>
<comment type="function">
    <text evidence="5">S-adenosyl-L-methionine-dependent protein-lysine N-methyltransferase that mono- and dimethylates elongation factor 1-alpha at 'Lys-316'. May play a role in intracellular transport.</text>
</comment>
<evidence type="ECO:0000313" key="8">
    <source>
        <dbReference type="EMBL" id="CCD50921.1"/>
    </source>
</evidence>
<dbReference type="InterPro" id="IPR025714">
    <property type="entry name" value="Methyltranfer_dom"/>
</dbReference>
<keyword evidence="5" id="KW-0813">Transport</keyword>
<dbReference type="HOGENOM" id="CLU_044783_1_0_1"/>
<dbReference type="AlphaFoldDB" id="G2YGM3"/>
<dbReference type="InParanoid" id="G2YGM3"/>
<dbReference type="STRING" id="999810.G2YGM3"/>
<evidence type="ECO:0000256" key="2">
    <source>
        <dbReference type="ARBA" id="ARBA00022603"/>
    </source>
</evidence>
<dbReference type="GO" id="GO:0016279">
    <property type="term" value="F:protein-lysine N-methyltransferase activity"/>
    <property type="evidence" value="ECO:0007669"/>
    <property type="project" value="UniProtKB-UniRule"/>
</dbReference>
<evidence type="ECO:0000256" key="6">
    <source>
        <dbReference type="SAM" id="MobiDB-lite"/>
    </source>
</evidence>
<name>G2YGM3_BOTF4</name>
<evidence type="ECO:0000256" key="3">
    <source>
        <dbReference type="ARBA" id="ARBA00022679"/>
    </source>
</evidence>
<dbReference type="HAMAP" id="MF_03188">
    <property type="entry name" value="Methyltr_EFM4"/>
    <property type="match status" value="1"/>
</dbReference>
<feature type="compositionally biased region" description="Acidic residues" evidence="6">
    <location>
        <begin position="98"/>
        <end position="115"/>
    </location>
</feature>
<evidence type="ECO:0000256" key="4">
    <source>
        <dbReference type="ARBA" id="ARBA00022691"/>
    </source>
</evidence>
<reference evidence="9" key="1">
    <citation type="journal article" date="2011" name="PLoS Genet.">
        <title>Genomic analysis of the necrotrophic fungal pathogens Sclerotinia sclerotiorum and Botrytis cinerea.</title>
        <authorList>
            <person name="Amselem J."/>
            <person name="Cuomo C.A."/>
            <person name="van Kan J.A."/>
            <person name="Viaud M."/>
            <person name="Benito E.P."/>
            <person name="Couloux A."/>
            <person name="Coutinho P.M."/>
            <person name="de Vries R.P."/>
            <person name="Dyer P.S."/>
            <person name="Fillinger S."/>
            <person name="Fournier E."/>
            <person name="Gout L."/>
            <person name="Hahn M."/>
            <person name="Kohn L."/>
            <person name="Lapalu N."/>
            <person name="Plummer K.M."/>
            <person name="Pradier J.M."/>
            <person name="Quevillon E."/>
            <person name="Sharon A."/>
            <person name="Simon A."/>
            <person name="ten Have A."/>
            <person name="Tudzynski B."/>
            <person name="Tudzynski P."/>
            <person name="Wincker P."/>
            <person name="Andrew M."/>
            <person name="Anthouard V."/>
            <person name="Beever R.E."/>
            <person name="Beffa R."/>
            <person name="Benoit I."/>
            <person name="Bouzid O."/>
            <person name="Brault B."/>
            <person name="Chen Z."/>
            <person name="Choquer M."/>
            <person name="Collemare J."/>
            <person name="Cotton P."/>
            <person name="Danchin E.G."/>
            <person name="Da Silva C."/>
            <person name="Gautier A."/>
            <person name="Giraud C."/>
            <person name="Giraud T."/>
            <person name="Gonzalez C."/>
            <person name="Grossetete S."/>
            <person name="Guldener U."/>
            <person name="Henrissat B."/>
            <person name="Howlett B.J."/>
            <person name="Kodira C."/>
            <person name="Kretschmer M."/>
            <person name="Lappartient A."/>
            <person name="Leroch M."/>
            <person name="Levis C."/>
            <person name="Mauceli E."/>
            <person name="Neuveglise C."/>
            <person name="Oeser B."/>
            <person name="Pearson M."/>
            <person name="Poulain J."/>
            <person name="Poussereau N."/>
            <person name="Quesneville H."/>
            <person name="Rascle C."/>
            <person name="Schumacher J."/>
            <person name="Segurens B."/>
            <person name="Sexton A."/>
            <person name="Silva E."/>
            <person name="Sirven C."/>
            <person name="Soanes D.M."/>
            <person name="Talbot N.J."/>
            <person name="Templeton M."/>
            <person name="Yandava C."/>
            <person name="Yarden O."/>
            <person name="Zeng Q."/>
            <person name="Rollins J.A."/>
            <person name="Lebrun M.H."/>
            <person name="Dickman M."/>
        </authorList>
    </citation>
    <scope>NUCLEOTIDE SEQUENCE [LARGE SCALE GENOMIC DNA]</scope>
    <source>
        <strain evidence="9">T4</strain>
    </source>
</reference>
<comment type="subcellular location">
    <subcellularLocation>
        <location evidence="5">Cytoplasm</location>
    </subcellularLocation>
</comment>
<dbReference type="PANTHER" id="PTHR12843:SF5">
    <property type="entry name" value="EEF1A LYSINE METHYLTRANSFERASE 2"/>
    <property type="match status" value="1"/>
</dbReference>
<evidence type="ECO:0000256" key="1">
    <source>
        <dbReference type="ARBA" id="ARBA00022490"/>
    </source>
</evidence>
<feature type="domain" description="Methyltransferase" evidence="7">
    <location>
        <begin position="81"/>
        <end position="248"/>
    </location>
</feature>
<dbReference type="GO" id="GO:0032259">
    <property type="term" value="P:methylation"/>
    <property type="evidence" value="ECO:0007669"/>
    <property type="project" value="UniProtKB-KW"/>
</dbReference>
<evidence type="ECO:0000259" key="7">
    <source>
        <dbReference type="Pfam" id="PF13847"/>
    </source>
</evidence>
<sequence length="308" mass="34871">MTPETSKPSHLDPSALGTKEYWDNLYNREISNHALDASDVGTIWFDDSSAEDKVVDFLNGEVFEKDLLGLGKERRRRDFGLLDLGTGNGHFLVRLREGEEDSDDDDDEAEEEEENEGRKNEDTGKKWVGRMMGVDYSERSIEFAKRIAKDKSEGVEERTEEGNEIEFITWDIMKEDPSPKVLNGKQAKGWDIVLDKGTFDAISLSEEVDANGKRIFEGYKEKVLALVRTGGVAVVTSCNWTEEELIEWFVGKGEEEQGERFEVLRKIEYRSFSFGGVKGQTMVSNTTKKDIEDQSLMSSNATQCNISM</sequence>
<dbReference type="PANTHER" id="PTHR12843">
    <property type="entry name" value="PROTEIN-LYSINE N-METHYLTRANSFERASE METTL10"/>
    <property type="match status" value="1"/>
</dbReference>
<dbReference type="Gene3D" id="3.40.50.150">
    <property type="entry name" value="Vaccinia Virus protein VP39"/>
    <property type="match status" value="1"/>
</dbReference>
<dbReference type="Proteomes" id="UP000008177">
    <property type="component" value="Unplaced contigs"/>
</dbReference>
<dbReference type="GO" id="GO:0005737">
    <property type="term" value="C:cytoplasm"/>
    <property type="evidence" value="ECO:0007669"/>
    <property type="project" value="UniProtKB-SubCell"/>
</dbReference>
<dbReference type="InterPro" id="IPR026635">
    <property type="entry name" value="Efm4/METTL10"/>
</dbReference>
<keyword evidence="3 5" id="KW-0808">Transferase</keyword>
<keyword evidence="1 5" id="KW-0963">Cytoplasm</keyword>
<keyword evidence="2 5" id="KW-0489">Methyltransferase</keyword>
<dbReference type="Pfam" id="PF13847">
    <property type="entry name" value="Methyltransf_31"/>
    <property type="match status" value="1"/>
</dbReference>
<dbReference type="GO" id="GO:0016192">
    <property type="term" value="P:vesicle-mediated transport"/>
    <property type="evidence" value="ECO:0007669"/>
    <property type="project" value="UniProtKB-UniRule"/>
</dbReference>
<dbReference type="InterPro" id="IPR029063">
    <property type="entry name" value="SAM-dependent_MTases_sf"/>
</dbReference>
<evidence type="ECO:0000313" key="9">
    <source>
        <dbReference type="Proteomes" id="UP000008177"/>
    </source>
</evidence>
<dbReference type="SUPFAM" id="SSF53335">
    <property type="entry name" value="S-adenosyl-L-methionine-dependent methyltransferases"/>
    <property type="match status" value="1"/>
</dbReference>
<protein>
    <recommendedName>
        <fullName evidence="5">Protein-lysine N-methyltransferase EFM4</fullName>
        <ecNumber evidence="5">2.1.1.-</ecNumber>
    </recommendedName>
    <alternativeName>
        <fullName evidence="5">Elongation factor methyltransferase 4</fullName>
    </alternativeName>
</protein>
<dbReference type="FunCoup" id="G2YGM3">
    <property type="interactions" value="705"/>
</dbReference>
<dbReference type="eggNOG" id="KOG1271">
    <property type="taxonomic scope" value="Eukaryota"/>
</dbReference>
<dbReference type="EMBL" id="FQ790330">
    <property type="protein sequence ID" value="CCD50921.1"/>
    <property type="molecule type" value="Genomic_DNA"/>
</dbReference>
<proteinExistence type="inferred from homology"/>
<accession>G2YGM3</accession>
<gene>
    <name evidence="5" type="primary">EFM4</name>
    <name evidence="8" type="ORF">BofuT4_P087000.1</name>
</gene>